<dbReference type="Proteomes" id="UP000470446">
    <property type="component" value="Unassembled WGS sequence"/>
</dbReference>
<name>A0A7K3PVF2_9ACTN</name>
<accession>A0A7K3PVF2</accession>
<sequence length="60" mass="7132">MSSSQISRLSVQSWGRMIALEWNLNRWSAAVRRLMRRYGRTWRSPARRDLERDEHGGITS</sequence>
<dbReference type="EMBL" id="JAAGMA010000936">
    <property type="protein sequence ID" value="NEB13964.1"/>
    <property type="molecule type" value="Genomic_DNA"/>
</dbReference>
<proteinExistence type="predicted"/>
<gene>
    <name evidence="1" type="ORF">G3I32_34920</name>
</gene>
<protein>
    <submittedName>
        <fullName evidence="1">Uncharacterized protein</fullName>
    </submittedName>
</protein>
<dbReference type="AlphaFoldDB" id="A0A7K3PVF2"/>
<evidence type="ECO:0000313" key="1">
    <source>
        <dbReference type="EMBL" id="NEB13964.1"/>
    </source>
</evidence>
<reference evidence="1 2" key="1">
    <citation type="submission" date="2020-01" db="EMBL/GenBank/DDBJ databases">
        <title>Insect and environment-associated Actinomycetes.</title>
        <authorList>
            <person name="Currrie C."/>
            <person name="Chevrette M."/>
            <person name="Carlson C."/>
            <person name="Stubbendieck R."/>
            <person name="Wendt-Pienkowski E."/>
        </authorList>
    </citation>
    <scope>NUCLEOTIDE SEQUENCE [LARGE SCALE GENOMIC DNA]</scope>
    <source>
        <strain evidence="1 2">SID14163</strain>
    </source>
</reference>
<organism evidence="1 2">
    <name type="scientific">Streptomyces coelicoflavus</name>
    <dbReference type="NCBI Taxonomy" id="285562"/>
    <lineage>
        <taxon>Bacteria</taxon>
        <taxon>Bacillati</taxon>
        <taxon>Actinomycetota</taxon>
        <taxon>Actinomycetes</taxon>
        <taxon>Kitasatosporales</taxon>
        <taxon>Streptomycetaceae</taxon>
        <taxon>Streptomyces</taxon>
    </lineage>
</organism>
<comment type="caution">
    <text evidence="1">The sequence shown here is derived from an EMBL/GenBank/DDBJ whole genome shotgun (WGS) entry which is preliminary data.</text>
</comment>
<evidence type="ECO:0000313" key="2">
    <source>
        <dbReference type="Proteomes" id="UP000470446"/>
    </source>
</evidence>
<dbReference type="RefSeq" id="WP_164249910.1">
    <property type="nucleotide sequence ID" value="NZ_JAAGMA010000936.1"/>
</dbReference>